<dbReference type="EMBL" id="GBXM01061661">
    <property type="protein sequence ID" value="JAH46916.1"/>
    <property type="molecule type" value="Transcribed_RNA"/>
</dbReference>
<protein>
    <submittedName>
        <fullName evidence="1">Uncharacterized protein</fullName>
    </submittedName>
</protein>
<evidence type="ECO:0000313" key="1">
    <source>
        <dbReference type="EMBL" id="JAH46916.1"/>
    </source>
</evidence>
<dbReference type="AlphaFoldDB" id="A0A0E9T021"/>
<sequence length="41" mass="4652">MPSCRMDVKQHSAAGFLPLIMFGSPVNRAPLRETFRLSQDF</sequence>
<reference evidence="1" key="2">
    <citation type="journal article" date="2015" name="Fish Shellfish Immunol.">
        <title>Early steps in the European eel (Anguilla anguilla)-Vibrio vulnificus interaction in the gills: Role of the RtxA13 toxin.</title>
        <authorList>
            <person name="Callol A."/>
            <person name="Pajuelo D."/>
            <person name="Ebbesson L."/>
            <person name="Teles M."/>
            <person name="MacKenzie S."/>
            <person name="Amaro C."/>
        </authorList>
    </citation>
    <scope>NUCLEOTIDE SEQUENCE</scope>
</reference>
<accession>A0A0E9T021</accession>
<name>A0A0E9T021_ANGAN</name>
<reference evidence="1" key="1">
    <citation type="submission" date="2014-11" db="EMBL/GenBank/DDBJ databases">
        <authorList>
            <person name="Amaro Gonzalez C."/>
        </authorList>
    </citation>
    <scope>NUCLEOTIDE SEQUENCE</scope>
</reference>
<proteinExistence type="predicted"/>
<organism evidence="1">
    <name type="scientific">Anguilla anguilla</name>
    <name type="common">European freshwater eel</name>
    <name type="synonym">Muraena anguilla</name>
    <dbReference type="NCBI Taxonomy" id="7936"/>
    <lineage>
        <taxon>Eukaryota</taxon>
        <taxon>Metazoa</taxon>
        <taxon>Chordata</taxon>
        <taxon>Craniata</taxon>
        <taxon>Vertebrata</taxon>
        <taxon>Euteleostomi</taxon>
        <taxon>Actinopterygii</taxon>
        <taxon>Neopterygii</taxon>
        <taxon>Teleostei</taxon>
        <taxon>Anguilliformes</taxon>
        <taxon>Anguillidae</taxon>
        <taxon>Anguilla</taxon>
    </lineage>
</organism>